<dbReference type="STRING" id="768679.TTX_1342"/>
<dbReference type="AlphaFoldDB" id="G4RK84"/>
<dbReference type="EMBL" id="FN869859">
    <property type="protein sequence ID" value="CCC81979.1"/>
    <property type="molecule type" value="Genomic_DNA"/>
</dbReference>
<evidence type="ECO:0000313" key="2">
    <source>
        <dbReference type="Proteomes" id="UP000002654"/>
    </source>
</evidence>
<dbReference type="Proteomes" id="UP000002654">
    <property type="component" value="Chromosome"/>
</dbReference>
<dbReference type="RefSeq" id="WP_014127234.1">
    <property type="nucleotide sequence ID" value="NC_016070.1"/>
</dbReference>
<name>G4RK84_THETK</name>
<organism evidence="1 2">
    <name type="scientific">Thermoproteus tenax (strain ATCC 35583 / DSM 2078 / JCM 9277 / NBRC 100435 / Kra 1)</name>
    <dbReference type="NCBI Taxonomy" id="768679"/>
    <lineage>
        <taxon>Archaea</taxon>
        <taxon>Thermoproteota</taxon>
        <taxon>Thermoprotei</taxon>
        <taxon>Thermoproteales</taxon>
        <taxon>Thermoproteaceae</taxon>
        <taxon>Thermoproteus</taxon>
    </lineage>
</organism>
<dbReference type="GeneID" id="52284644"/>
<dbReference type="HOGENOM" id="CLU_2461955_0_0_2"/>
<gene>
    <name evidence="1" type="ordered locus">TTX_1342</name>
</gene>
<reference evidence="1 2" key="1">
    <citation type="journal article" date="2011" name="PLoS ONE">
        <title>The complete genome sequence of Thermoproteus tenax: a physiologically versatile member of the Crenarchaeota.</title>
        <authorList>
            <person name="Siebers B."/>
            <person name="Zaparty M."/>
            <person name="Raddatz G."/>
            <person name="Tjaden B."/>
            <person name="Albers S.V."/>
            <person name="Bell S.D."/>
            <person name="Blombach F."/>
            <person name="Kletzin A."/>
            <person name="Kyrpides N."/>
            <person name="Lanz C."/>
            <person name="Plagens A."/>
            <person name="Rampp M."/>
            <person name="Rosinus A."/>
            <person name="von Jan M."/>
            <person name="Makarova K.S."/>
            <person name="Klenk H.P."/>
            <person name="Schuster S.C."/>
            <person name="Hensel R."/>
        </authorList>
    </citation>
    <scope>NUCLEOTIDE SEQUENCE [LARGE SCALE GENOMIC DNA]</scope>
    <source>
        <strain evidence="2">ATCC 35583 / DSM 2078 / JCM 9277 / NBRC 100435 / Kra 1</strain>
    </source>
</reference>
<protein>
    <submittedName>
        <fullName evidence="1">Uncharacterized protein</fullName>
    </submittedName>
</protein>
<evidence type="ECO:0000313" key="1">
    <source>
        <dbReference type="EMBL" id="CCC81979.1"/>
    </source>
</evidence>
<proteinExistence type="predicted"/>
<accession>G4RK84</accession>
<dbReference type="PATRIC" id="fig|768679.9.peg.1363"/>
<dbReference type="PaxDb" id="768679-TTX_1342"/>
<sequence length="88" mass="9426">MYRVLFVNWFDEGLGVALSRMGYAVSFLEPSGGSLDLGGFDVVYVGKLLGLGIKDVNTFGVPVVYGIHDIPSLFRPNGPSHVMSMASS</sequence>
<dbReference type="KEGG" id="ttn:TTX_1342"/>
<keyword evidence="2" id="KW-1185">Reference proteome</keyword>